<dbReference type="GO" id="GO:0005886">
    <property type="term" value="C:plasma membrane"/>
    <property type="evidence" value="ECO:0007669"/>
    <property type="project" value="TreeGrafter"/>
</dbReference>
<evidence type="ECO:0000313" key="4">
    <source>
        <dbReference type="Proteomes" id="UP001155483"/>
    </source>
</evidence>
<protein>
    <submittedName>
        <fullName evidence="3">DUF805 domain-containing protein</fullName>
    </submittedName>
</protein>
<keyword evidence="2" id="KW-1133">Transmembrane helix</keyword>
<dbReference type="InterPro" id="IPR008523">
    <property type="entry name" value="DUF805"/>
</dbReference>
<dbReference type="Proteomes" id="UP001155483">
    <property type="component" value="Unassembled WGS sequence"/>
</dbReference>
<sequence length="109" mass="12552">MFKSPFSFDGRIRRTEYGLSVILYSFITIVLAIMSSAPGIYYLLILPGLIFFWAQGAKRCHDLGNSGWYQLIPFYGLWMLFAEGDKGNNRFGPDPKDPFSNKENRMIVR</sequence>
<name>A0A9X2XVD5_9BACT</name>
<evidence type="ECO:0000256" key="1">
    <source>
        <dbReference type="SAM" id="MobiDB-lite"/>
    </source>
</evidence>
<keyword evidence="2" id="KW-0472">Membrane</keyword>
<accession>A0A9X2XVD5</accession>
<keyword evidence="2" id="KW-0812">Transmembrane</keyword>
<comment type="caution">
    <text evidence="3">The sequence shown here is derived from an EMBL/GenBank/DDBJ whole genome shotgun (WGS) entry which is preliminary data.</text>
</comment>
<dbReference type="PANTHER" id="PTHR34980:SF3">
    <property type="entry name" value="BLR8105 PROTEIN"/>
    <property type="match status" value="1"/>
</dbReference>
<feature type="region of interest" description="Disordered" evidence="1">
    <location>
        <begin position="90"/>
        <end position="109"/>
    </location>
</feature>
<proteinExistence type="predicted"/>
<dbReference type="PANTHER" id="PTHR34980">
    <property type="entry name" value="INNER MEMBRANE PROTEIN-RELATED-RELATED"/>
    <property type="match status" value="1"/>
</dbReference>
<gene>
    <name evidence="3" type="ORF">OCK74_12035</name>
</gene>
<dbReference type="AlphaFoldDB" id="A0A9X2XVD5"/>
<reference evidence="3" key="2">
    <citation type="submission" date="2023-04" db="EMBL/GenBank/DDBJ databases">
        <title>Paracnuella aquatica gen. nov., sp. nov., a member of the family Chitinophagaceae isolated from a hot spring.</title>
        <authorList>
            <person name="Wang C."/>
        </authorList>
    </citation>
    <scope>NUCLEOTIDE SEQUENCE</scope>
    <source>
        <strain evidence="3">LB-8</strain>
    </source>
</reference>
<reference evidence="3" key="1">
    <citation type="submission" date="2022-09" db="EMBL/GenBank/DDBJ databases">
        <authorList>
            <person name="Yuan C."/>
            <person name="Ke Z."/>
        </authorList>
    </citation>
    <scope>NUCLEOTIDE SEQUENCE</scope>
    <source>
        <strain evidence="3">LB-8</strain>
    </source>
</reference>
<feature type="transmembrane region" description="Helical" evidence="2">
    <location>
        <begin position="21"/>
        <end position="54"/>
    </location>
</feature>
<evidence type="ECO:0000313" key="3">
    <source>
        <dbReference type="EMBL" id="MCU7549851.1"/>
    </source>
</evidence>
<dbReference type="EMBL" id="JAOTIF010000008">
    <property type="protein sequence ID" value="MCU7549851.1"/>
    <property type="molecule type" value="Genomic_DNA"/>
</dbReference>
<dbReference type="Pfam" id="PF05656">
    <property type="entry name" value="DUF805"/>
    <property type="match status" value="1"/>
</dbReference>
<evidence type="ECO:0000256" key="2">
    <source>
        <dbReference type="SAM" id="Phobius"/>
    </source>
</evidence>
<organism evidence="3 4">
    <name type="scientific">Paraflavisolibacter caeni</name>
    <dbReference type="NCBI Taxonomy" id="2982496"/>
    <lineage>
        <taxon>Bacteria</taxon>
        <taxon>Pseudomonadati</taxon>
        <taxon>Bacteroidota</taxon>
        <taxon>Chitinophagia</taxon>
        <taxon>Chitinophagales</taxon>
        <taxon>Chitinophagaceae</taxon>
        <taxon>Paraflavisolibacter</taxon>
    </lineage>
</organism>
<keyword evidence="4" id="KW-1185">Reference proteome</keyword>
<dbReference type="RefSeq" id="WP_279297292.1">
    <property type="nucleotide sequence ID" value="NZ_JAOTIF010000008.1"/>
</dbReference>